<dbReference type="InterPro" id="IPR044834">
    <property type="entry name" value="PATL"/>
</dbReference>
<dbReference type="Gene3D" id="3.40.525.10">
    <property type="entry name" value="CRAL-TRIO lipid binding domain"/>
    <property type="match status" value="1"/>
</dbReference>
<organism evidence="2 3">
    <name type="scientific">Planoprotostelium fungivorum</name>
    <dbReference type="NCBI Taxonomy" id="1890364"/>
    <lineage>
        <taxon>Eukaryota</taxon>
        <taxon>Amoebozoa</taxon>
        <taxon>Evosea</taxon>
        <taxon>Variosea</taxon>
        <taxon>Cavosteliida</taxon>
        <taxon>Cavosteliaceae</taxon>
        <taxon>Planoprotostelium</taxon>
    </lineage>
</organism>
<dbReference type="InterPro" id="IPR001251">
    <property type="entry name" value="CRAL-TRIO_dom"/>
</dbReference>
<dbReference type="STRING" id="1890364.A0A2P6NV72"/>
<gene>
    <name evidence="2" type="ORF">PROFUN_04339</name>
</gene>
<dbReference type="GO" id="GO:0008289">
    <property type="term" value="F:lipid binding"/>
    <property type="evidence" value="ECO:0007669"/>
    <property type="project" value="InterPro"/>
</dbReference>
<evidence type="ECO:0000259" key="1">
    <source>
        <dbReference type="PROSITE" id="PS50191"/>
    </source>
</evidence>
<accession>A0A2P6NV72</accession>
<dbReference type="PANTHER" id="PTHR45932:SF17">
    <property type="entry name" value="CELLULAR RETINALDEHYDE-BINDING_TRIPLE FUNCTION DOMAIN-CONTAINING PROTEIN"/>
    <property type="match status" value="1"/>
</dbReference>
<evidence type="ECO:0000313" key="3">
    <source>
        <dbReference type="Proteomes" id="UP000241769"/>
    </source>
</evidence>
<name>A0A2P6NV72_9EUKA</name>
<dbReference type="InterPro" id="IPR036865">
    <property type="entry name" value="CRAL-TRIO_dom_sf"/>
</dbReference>
<keyword evidence="3" id="KW-1185">Reference proteome</keyword>
<feature type="domain" description="CRAL-TRIO" evidence="1">
    <location>
        <begin position="86"/>
        <end position="258"/>
    </location>
</feature>
<sequence>MSSSYTPIEQQAIANLKSQLDDIVKSAKEDPELGASIKDSLWGISLSSTSEDTRLPVLLIKFIRARRQARAMLLNTLKWRASFKADTILTEEFPPEVFNGVGYIQGEDKEGRPVCYNMYGGLDPETVFGDLNRFLRWRVQLMEKGIQLLDFDKKTDMVQVHDYKGVSFFSSNSTTKNASSATIKIMQDNYPEFLATKFFINIPTWGAFLFKVFRPILSEATRKKFVVCSEGSVTQMMTERIDPSQLPDRYGGKVVSIVSSNSEIEAKTADSLD</sequence>
<dbReference type="CDD" id="cd00170">
    <property type="entry name" value="SEC14"/>
    <property type="match status" value="1"/>
</dbReference>
<dbReference type="SUPFAM" id="SSF46938">
    <property type="entry name" value="CRAL/TRIO N-terminal domain"/>
    <property type="match status" value="1"/>
</dbReference>
<protein>
    <recommendedName>
        <fullName evidence="1">CRAL-TRIO domain-containing protein</fullName>
    </recommendedName>
</protein>
<dbReference type="InParanoid" id="A0A2P6NV72"/>
<evidence type="ECO:0000313" key="2">
    <source>
        <dbReference type="EMBL" id="PRP87865.1"/>
    </source>
</evidence>
<reference evidence="2 3" key="1">
    <citation type="journal article" date="2018" name="Genome Biol. Evol.">
        <title>Multiple Roots of Fruiting Body Formation in Amoebozoa.</title>
        <authorList>
            <person name="Hillmann F."/>
            <person name="Forbes G."/>
            <person name="Novohradska S."/>
            <person name="Ferling I."/>
            <person name="Riege K."/>
            <person name="Groth M."/>
            <person name="Westermann M."/>
            <person name="Marz M."/>
            <person name="Spaller T."/>
            <person name="Winckler T."/>
            <person name="Schaap P."/>
            <person name="Glockner G."/>
        </authorList>
    </citation>
    <scope>NUCLEOTIDE SEQUENCE [LARGE SCALE GENOMIC DNA]</scope>
    <source>
        <strain evidence="2 3">Jena</strain>
    </source>
</reference>
<comment type="caution">
    <text evidence="2">The sequence shown here is derived from an EMBL/GenBank/DDBJ whole genome shotgun (WGS) entry which is preliminary data.</text>
</comment>
<dbReference type="Pfam" id="PF00650">
    <property type="entry name" value="CRAL_TRIO"/>
    <property type="match status" value="1"/>
</dbReference>
<dbReference type="AlphaFoldDB" id="A0A2P6NV72"/>
<proteinExistence type="predicted"/>
<dbReference type="SMART" id="SM00516">
    <property type="entry name" value="SEC14"/>
    <property type="match status" value="1"/>
</dbReference>
<dbReference type="EMBL" id="MDYQ01000017">
    <property type="protein sequence ID" value="PRP87865.1"/>
    <property type="molecule type" value="Genomic_DNA"/>
</dbReference>
<dbReference type="SUPFAM" id="SSF52087">
    <property type="entry name" value="CRAL/TRIO domain"/>
    <property type="match status" value="1"/>
</dbReference>
<dbReference type="OrthoDB" id="75724at2759"/>
<dbReference type="Proteomes" id="UP000241769">
    <property type="component" value="Unassembled WGS sequence"/>
</dbReference>
<dbReference type="PROSITE" id="PS50191">
    <property type="entry name" value="CRAL_TRIO"/>
    <property type="match status" value="1"/>
</dbReference>
<dbReference type="PANTHER" id="PTHR45932">
    <property type="entry name" value="PATELLIN-1"/>
    <property type="match status" value="1"/>
</dbReference>
<dbReference type="InterPro" id="IPR036273">
    <property type="entry name" value="CRAL/TRIO_N_dom_sf"/>
</dbReference>